<protein>
    <recommendedName>
        <fullName evidence="3">HypC/HybG/HupF family hydrogenase formation chaperone</fullName>
    </recommendedName>
</protein>
<gene>
    <name evidence="1" type="ORF">COY16_00110</name>
</gene>
<dbReference type="EMBL" id="PFOB01000001">
    <property type="protein sequence ID" value="PIZ64151.1"/>
    <property type="molecule type" value="Genomic_DNA"/>
</dbReference>
<dbReference type="AlphaFoldDB" id="A0A2M7U1Y2"/>
<comment type="caution">
    <text evidence="1">The sequence shown here is derived from an EMBL/GenBank/DDBJ whole genome shotgun (WGS) entry which is preliminary data.</text>
</comment>
<organism evidence="1 2">
    <name type="scientific">Candidatus Roizmanbacteria bacterium CG_4_10_14_0_2_um_filter_39_13</name>
    <dbReference type="NCBI Taxonomy" id="1974825"/>
    <lineage>
        <taxon>Bacteria</taxon>
        <taxon>Candidatus Roizmaniibacteriota</taxon>
    </lineage>
</organism>
<sequence length="65" mass="7135">MCFAIPKKIEIITKDTITTTDGVIAKNGGLKLEKGDYVLIYGDVVVEKIPKSDATKALHDIVQFK</sequence>
<dbReference type="Gene3D" id="2.30.30.140">
    <property type="match status" value="1"/>
</dbReference>
<evidence type="ECO:0000313" key="1">
    <source>
        <dbReference type="EMBL" id="PIZ64151.1"/>
    </source>
</evidence>
<reference evidence="2" key="1">
    <citation type="submission" date="2017-09" db="EMBL/GenBank/DDBJ databases">
        <title>Depth-based differentiation of microbial function through sediment-hosted aquifers and enrichment of novel symbionts in the deep terrestrial subsurface.</title>
        <authorList>
            <person name="Probst A.J."/>
            <person name="Ladd B."/>
            <person name="Jarett J.K."/>
            <person name="Geller-Mcgrath D.E."/>
            <person name="Sieber C.M.K."/>
            <person name="Emerson J.B."/>
            <person name="Anantharaman K."/>
            <person name="Thomas B.C."/>
            <person name="Malmstrom R."/>
            <person name="Stieglmeier M."/>
            <person name="Klingl A."/>
            <person name="Woyke T."/>
            <person name="Ryan C.M."/>
            <person name="Banfield J.F."/>
        </authorList>
    </citation>
    <scope>NUCLEOTIDE SEQUENCE [LARGE SCALE GENOMIC DNA]</scope>
</reference>
<dbReference type="SUPFAM" id="SSF159127">
    <property type="entry name" value="HupF/HypC-like"/>
    <property type="match status" value="1"/>
</dbReference>
<name>A0A2M7U1Y2_9BACT</name>
<dbReference type="Proteomes" id="UP000228503">
    <property type="component" value="Unassembled WGS sequence"/>
</dbReference>
<proteinExistence type="predicted"/>
<evidence type="ECO:0000313" key="2">
    <source>
        <dbReference type="Proteomes" id="UP000228503"/>
    </source>
</evidence>
<accession>A0A2M7U1Y2</accession>
<evidence type="ECO:0008006" key="3">
    <source>
        <dbReference type="Google" id="ProtNLM"/>
    </source>
</evidence>